<feature type="transmembrane region" description="Helical" evidence="4">
    <location>
        <begin position="6"/>
        <end position="25"/>
    </location>
</feature>
<dbReference type="PANTHER" id="PTHR46332">
    <property type="entry name" value="ASPARTATE BETA-HYDROXYLASE DOMAIN-CONTAINING PROTEIN 2"/>
    <property type="match status" value="1"/>
</dbReference>
<evidence type="ECO:0000256" key="2">
    <source>
        <dbReference type="ARBA" id="ARBA00022964"/>
    </source>
</evidence>
<feature type="domain" description="Aspartyl/asparaginy/proline hydroxylase" evidence="5">
    <location>
        <begin position="97"/>
        <end position="265"/>
    </location>
</feature>
<protein>
    <submittedName>
        <fullName evidence="6">Aspartyl/asparaginyl beta-hydroxylase</fullName>
    </submittedName>
</protein>
<keyword evidence="2" id="KW-0223">Dioxygenase</keyword>
<proteinExistence type="inferred from homology"/>
<evidence type="ECO:0000259" key="5">
    <source>
        <dbReference type="Pfam" id="PF05118"/>
    </source>
</evidence>
<keyword evidence="4" id="KW-0812">Transmembrane</keyword>
<evidence type="ECO:0000256" key="1">
    <source>
        <dbReference type="ARBA" id="ARBA00007730"/>
    </source>
</evidence>
<dbReference type="GO" id="GO:0051213">
    <property type="term" value="F:dioxygenase activity"/>
    <property type="evidence" value="ECO:0007669"/>
    <property type="project" value="UniProtKB-KW"/>
</dbReference>
<comment type="similarity">
    <text evidence="1">Belongs to the aspartyl/asparaginyl beta-hydroxylase family.</text>
</comment>
<sequence length="299" mass="35370">MKLIWVFLIIVILIIFLIIGIWYFFRHQDPYYIASWLNSIVENDRLKQNQLDMENQQAHLRDSGRGNDFRPIPSYCVASKSQNKLVRELNDELLLHFDQIKEEILSLLPSDRSISDRASPNKTQPEYQGLPMVELDPVQHQFFKGKADEWRVIWVRFLNQWGRMADHLPTLKRILENYPEIILLHVSIMAPGTILPEHEGVSKAVLRYHLPIQIPKGDVYLELEGQKIKWVEREGFVFDDCLRHSVTMKPEKDEYRIIIFADIPREYDGWSGSVKSSISNFFHSMIRENDWIRKIKQKI</sequence>
<evidence type="ECO:0000256" key="4">
    <source>
        <dbReference type="SAM" id="Phobius"/>
    </source>
</evidence>
<dbReference type="Gene3D" id="2.60.120.330">
    <property type="entry name" value="B-lactam Antibiotic, Isopenicillin N Synthase, Chain"/>
    <property type="match status" value="1"/>
</dbReference>
<evidence type="ECO:0000313" key="6">
    <source>
        <dbReference type="EMBL" id="QBK90841.1"/>
    </source>
</evidence>
<dbReference type="SUPFAM" id="SSF51197">
    <property type="entry name" value="Clavaminate synthase-like"/>
    <property type="match status" value="1"/>
</dbReference>
<reference evidence="6" key="1">
    <citation type="journal article" date="2019" name="MBio">
        <title>Virus Genomes from Deep Sea Sediments Expand the Ocean Megavirome and Support Independent Origins of Viral Gigantism.</title>
        <authorList>
            <person name="Backstrom D."/>
            <person name="Yutin N."/>
            <person name="Jorgensen S.L."/>
            <person name="Dharamshi J."/>
            <person name="Homa F."/>
            <person name="Zaremba-Niedwiedzka K."/>
            <person name="Spang A."/>
            <person name="Wolf Y.I."/>
            <person name="Koonin E.V."/>
            <person name="Ettema T.J."/>
        </authorList>
    </citation>
    <scope>NUCLEOTIDE SEQUENCE</scope>
</reference>
<dbReference type="InterPro" id="IPR051821">
    <property type="entry name" value="Asp/Asn_beta-hydroxylase"/>
</dbReference>
<evidence type="ECO:0000256" key="3">
    <source>
        <dbReference type="ARBA" id="ARBA00023002"/>
    </source>
</evidence>
<gene>
    <name evidence="6" type="ORF">LCPAC201_01420</name>
</gene>
<dbReference type="InterPro" id="IPR007803">
    <property type="entry name" value="Asp/Arg/Pro-Hydrxlase"/>
</dbReference>
<dbReference type="Pfam" id="PF05118">
    <property type="entry name" value="Asp_Arg_Hydrox"/>
    <property type="match status" value="1"/>
</dbReference>
<accession>A0A481Z802</accession>
<dbReference type="PANTHER" id="PTHR46332:SF5">
    <property type="entry name" value="ASPARTATE BETA-HYDROXYLASE DOMAIN CONTAINING 2"/>
    <property type="match status" value="1"/>
</dbReference>
<dbReference type="InterPro" id="IPR027443">
    <property type="entry name" value="IPNS-like_sf"/>
</dbReference>
<keyword evidence="4" id="KW-0472">Membrane</keyword>
<organism evidence="6">
    <name type="scientific">Pithovirus LCPAC201</name>
    <dbReference type="NCBI Taxonomy" id="2506591"/>
    <lineage>
        <taxon>Viruses</taxon>
        <taxon>Pithoviruses</taxon>
    </lineage>
</organism>
<keyword evidence="3" id="KW-0560">Oxidoreductase</keyword>
<name>A0A481Z802_9VIRU</name>
<keyword evidence="4" id="KW-1133">Transmembrane helix</keyword>
<dbReference type="EMBL" id="MK500500">
    <property type="protein sequence ID" value="QBK90841.1"/>
    <property type="molecule type" value="Genomic_DNA"/>
</dbReference>